<dbReference type="Pfam" id="PF01061">
    <property type="entry name" value="ABC2_membrane"/>
    <property type="match status" value="1"/>
</dbReference>
<feature type="domain" description="ABC transporter" evidence="10">
    <location>
        <begin position="43"/>
        <end position="290"/>
    </location>
</feature>
<comment type="similarity">
    <text evidence="2">Belongs to the ABC transporter superfamily. ABCG family. Eye pigment precursor importer (TC 3.A.1.204) subfamily.</text>
</comment>
<dbReference type="GO" id="GO:0016887">
    <property type="term" value="F:ATP hydrolysis activity"/>
    <property type="evidence" value="ECO:0007669"/>
    <property type="project" value="InterPro"/>
</dbReference>
<keyword evidence="4 9" id="KW-0812">Transmembrane</keyword>
<sequence>MALVPATEINQMNFSTKGFVKEEIWEQPEDGSTLTWTDLSIYVRCKKPRMLRPAKFSYKRIVNNVSGAVQAGHMVALMGPSGAGKSSMLCALGHRYHGGLLVTGDVRVNGRRSNSMHLISGYMHQEDLFIGALTVQEHLYFMANLRMDRRTSKTAMKARLAELVNVLGLSDCLNSRIGGIGIDSEHVVLSGGERKRLSFATECLTDPPLLFCDEPTTGLDSFNAIALATVMRHMADSRSKTILATVHQPSPDVLASFHSIILLAEGSIVFCGTPQDALDFFQEQGYKMSRQCSVAEFLVSTVAPTPGAERETERAVRDLSHHFALSEHNKEIDMILNYQYQMAKETTEMQEINYKEPFWIVKLYWLCYRASLEVLRNPNVQWIRIFQKVLIAVMAGMCYTGAMELTQAGVQAVQGALFILVTENTFAPMYAFLALFPMQFPLFIREYNNGTYSALQFYLTKIISNLPGLVLEAAVFTTIFYYLAGLRETFYAFGMVMLVTILCINVSSACGAMFSTAFDSPSFAMAYLVPFDYAVMITSGLFIKLSSLPSYAYWIQYLSWLMYSYESMTILQWDDVENITCTVDQPYLPCASSGIQVLDNYSFSIDHLFPDMYAMIGLYFGFHIIAFLFFIRKIKTH</sequence>
<dbReference type="InterPro" id="IPR003593">
    <property type="entry name" value="AAA+_ATPase"/>
</dbReference>
<dbReference type="InterPro" id="IPR003439">
    <property type="entry name" value="ABC_transporter-like_ATP-bd"/>
</dbReference>
<evidence type="ECO:0000256" key="6">
    <source>
        <dbReference type="ARBA" id="ARBA00022840"/>
    </source>
</evidence>
<evidence type="ECO:0000256" key="2">
    <source>
        <dbReference type="ARBA" id="ARBA00005814"/>
    </source>
</evidence>
<keyword evidence="6" id="KW-0067">ATP-binding</keyword>
<dbReference type="PROSITE" id="PS50893">
    <property type="entry name" value="ABC_TRANSPORTER_2"/>
    <property type="match status" value="1"/>
</dbReference>
<feature type="transmembrane region" description="Helical" evidence="9">
    <location>
        <begin position="465"/>
        <end position="484"/>
    </location>
</feature>
<dbReference type="InterPro" id="IPR050352">
    <property type="entry name" value="ABCG_transporters"/>
</dbReference>
<dbReference type="PANTHER" id="PTHR48041:SF139">
    <property type="entry name" value="PROTEIN SCARLET"/>
    <property type="match status" value="1"/>
</dbReference>
<organism evidence="11">
    <name type="scientific">Limnogonus franciscanus</name>
    <dbReference type="NCBI Taxonomy" id="913166"/>
    <lineage>
        <taxon>Eukaryota</taxon>
        <taxon>Metazoa</taxon>
        <taxon>Ecdysozoa</taxon>
        <taxon>Arthropoda</taxon>
        <taxon>Hexapoda</taxon>
        <taxon>Insecta</taxon>
        <taxon>Pterygota</taxon>
        <taxon>Neoptera</taxon>
        <taxon>Paraneoptera</taxon>
        <taxon>Hemiptera</taxon>
        <taxon>Heteroptera</taxon>
        <taxon>Gerromorpha</taxon>
        <taxon>Gerroidea</taxon>
        <taxon>Gerridae</taxon>
        <taxon>Gerrinae</taxon>
        <taxon>Limnogonus</taxon>
    </lineage>
</organism>
<protein>
    <submittedName>
        <fullName evidence="11">Scarlet</fullName>
    </submittedName>
</protein>
<dbReference type="EMBL" id="MK480213">
    <property type="protein sequence ID" value="QEO19125.1"/>
    <property type="molecule type" value="mRNA"/>
</dbReference>
<keyword evidence="3" id="KW-0813">Transport</keyword>
<dbReference type="AlphaFoldDB" id="A0A5C1YVC3"/>
<evidence type="ECO:0000256" key="8">
    <source>
        <dbReference type="ARBA" id="ARBA00023136"/>
    </source>
</evidence>
<dbReference type="GO" id="GO:0140359">
    <property type="term" value="F:ABC-type transporter activity"/>
    <property type="evidence" value="ECO:0007669"/>
    <property type="project" value="InterPro"/>
</dbReference>
<comment type="subcellular location">
    <subcellularLocation>
        <location evidence="1">Membrane</location>
        <topology evidence="1">Multi-pass membrane protein</topology>
    </subcellularLocation>
</comment>
<keyword evidence="5" id="KW-0547">Nucleotide-binding</keyword>
<proteinExistence type="evidence at transcript level"/>
<dbReference type="GO" id="GO:0005524">
    <property type="term" value="F:ATP binding"/>
    <property type="evidence" value="ECO:0007669"/>
    <property type="project" value="UniProtKB-KW"/>
</dbReference>
<feature type="transmembrane region" description="Helical" evidence="9">
    <location>
        <begin position="426"/>
        <end position="444"/>
    </location>
</feature>
<evidence type="ECO:0000259" key="10">
    <source>
        <dbReference type="PROSITE" id="PS50893"/>
    </source>
</evidence>
<reference evidence="11" key="1">
    <citation type="submission" date="2019-02" db="EMBL/GenBank/DDBJ databases">
        <title>Co-option of a single pigmentation pathway underlies the diversification of embryonic colours in waters striders.</title>
        <authorList>
            <person name="Vargas-Lowman A."/>
            <person name="Armisen D."/>
            <person name="Floriano C."/>
            <person name="Cordeiro I."/>
            <person name="Viala S."/>
            <person name="Bouchet M."/>
            <person name="Bernard M."/>
            <person name="Berlioz-Barbier A."/>
            <person name="Salvador A."/>
            <person name="Santos E."/>
            <person name="Le Bouquin A."/>
            <person name="Moreira F."/>
            <person name="Bonneton F."/>
            <person name="Khila A."/>
        </authorList>
    </citation>
    <scope>NUCLEOTIDE SEQUENCE</scope>
</reference>
<dbReference type="SUPFAM" id="SSF52540">
    <property type="entry name" value="P-loop containing nucleoside triphosphate hydrolases"/>
    <property type="match status" value="1"/>
</dbReference>
<feature type="transmembrane region" description="Helical" evidence="9">
    <location>
        <begin position="612"/>
        <end position="631"/>
    </location>
</feature>
<dbReference type="Pfam" id="PF00005">
    <property type="entry name" value="ABC_tran"/>
    <property type="match status" value="1"/>
</dbReference>
<keyword evidence="7 9" id="KW-1133">Transmembrane helix</keyword>
<dbReference type="Gene3D" id="3.40.50.300">
    <property type="entry name" value="P-loop containing nucleotide triphosphate hydrolases"/>
    <property type="match status" value="1"/>
</dbReference>
<feature type="transmembrane region" description="Helical" evidence="9">
    <location>
        <begin position="490"/>
        <end position="512"/>
    </location>
</feature>
<dbReference type="InterPro" id="IPR027417">
    <property type="entry name" value="P-loop_NTPase"/>
</dbReference>
<accession>A0A5C1YVC3</accession>
<evidence type="ECO:0000313" key="11">
    <source>
        <dbReference type="EMBL" id="QEO19125.1"/>
    </source>
</evidence>
<dbReference type="SMART" id="SM00382">
    <property type="entry name" value="AAA"/>
    <property type="match status" value="1"/>
</dbReference>
<dbReference type="GO" id="GO:0030659">
    <property type="term" value="C:cytoplasmic vesicle membrane"/>
    <property type="evidence" value="ECO:0007669"/>
    <property type="project" value="TreeGrafter"/>
</dbReference>
<dbReference type="GO" id="GO:0005886">
    <property type="term" value="C:plasma membrane"/>
    <property type="evidence" value="ECO:0007669"/>
    <property type="project" value="TreeGrafter"/>
</dbReference>
<keyword evidence="8 9" id="KW-0472">Membrane</keyword>
<evidence type="ECO:0000256" key="5">
    <source>
        <dbReference type="ARBA" id="ARBA00022741"/>
    </source>
</evidence>
<dbReference type="PANTHER" id="PTHR48041">
    <property type="entry name" value="ABC TRANSPORTER G FAMILY MEMBER 28"/>
    <property type="match status" value="1"/>
</dbReference>
<evidence type="ECO:0000256" key="7">
    <source>
        <dbReference type="ARBA" id="ARBA00022989"/>
    </source>
</evidence>
<name>A0A5C1YVC3_9HEMI</name>
<evidence type="ECO:0000256" key="4">
    <source>
        <dbReference type="ARBA" id="ARBA00022692"/>
    </source>
</evidence>
<dbReference type="InterPro" id="IPR013525">
    <property type="entry name" value="ABC2_TM"/>
</dbReference>
<evidence type="ECO:0000256" key="1">
    <source>
        <dbReference type="ARBA" id="ARBA00004141"/>
    </source>
</evidence>
<evidence type="ECO:0000256" key="9">
    <source>
        <dbReference type="SAM" id="Phobius"/>
    </source>
</evidence>
<evidence type="ECO:0000256" key="3">
    <source>
        <dbReference type="ARBA" id="ARBA00022448"/>
    </source>
</evidence>